<dbReference type="CDD" id="cd19531">
    <property type="entry name" value="LCL_NRPS-like"/>
    <property type="match status" value="4"/>
</dbReference>
<evidence type="ECO:0000259" key="14">
    <source>
        <dbReference type="PROSITE" id="PS52004"/>
    </source>
</evidence>
<evidence type="ECO:0000256" key="6">
    <source>
        <dbReference type="ARBA" id="ARBA00022679"/>
    </source>
</evidence>
<protein>
    <submittedName>
        <fullName evidence="15">Non-ribosomal peptide synthase/polyketide synthase</fullName>
    </submittedName>
</protein>
<dbReference type="InterPro" id="IPR018201">
    <property type="entry name" value="Ketoacyl_synth_AS"/>
</dbReference>
<keyword evidence="9" id="KW-0175">Coiled coil</keyword>
<dbReference type="InterPro" id="IPR009081">
    <property type="entry name" value="PP-bd_ACP"/>
</dbReference>
<dbReference type="Gene3D" id="2.30.38.10">
    <property type="entry name" value="Luciferase, Domain 3"/>
    <property type="match status" value="4"/>
</dbReference>
<dbReference type="InterPro" id="IPR013217">
    <property type="entry name" value="Methyltransf_12"/>
</dbReference>
<comment type="subcellular location">
    <subcellularLocation>
        <location evidence="2">Cytoplasm</location>
    </subcellularLocation>
</comment>
<dbReference type="InterPro" id="IPR045851">
    <property type="entry name" value="AMP-bd_C_sf"/>
</dbReference>
<dbReference type="Pfam" id="PF00550">
    <property type="entry name" value="PP-binding"/>
    <property type="match status" value="6"/>
</dbReference>
<dbReference type="Gene3D" id="3.30.300.30">
    <property type="match status" value="6"/>
</dbReference>
<dbReference type="InterPro" id="IPR016036">
    <property type="entry name" value="Malonyl_transacylase_ACP-bd"/>
</dbReference>
<dbReference type="PROSITE" id="PS00606">
    <property type="entry name" value="KS3_1"/>
    <property type="match status" value="1"/>
</dbReference>
<dbReference type="FunFam" id="3.40.50.12780:FF:000012">
    <property type="entry name" value="Non-ribosomal peptide synthetase"/>
    <property type="match status" value="2"/>
</dbReference>
<dbReference type="NCBIfam" id="TIGR01733">
    <property type="entry name" value="AA-adenyl-dom"/>
    <property type="match status" value="4"/>
</dbReference>
<keyword evidence="16" id="KW-1185">Reference proteome</keyword>
<dbReference type="SUPFAM" id="SSF55048">
    <property type="entry name" value="Probable ACP-binding domain of malonyl-CoA ACP transacylase"/>
    <property type="match status" value="1"/>
</dbReference>
<feature type="domain" description="Carrier" evidence="13">
    <location>
        <begin position="587"/>
        <end position="664"/>
    </location>
</feature>
<dbReference type="InterPro" id="IPR001242">
    <property type="entry name" value="Condensation_dom"/>
</dbReference>
<dbReference type="InterPro" id="IPR025110">
    <property type="entry name" value="AMP-bd_C"/>
</dbReference>
<dbReference type="GO" id="GO:0005737">
    <property type="term" value="C:cytoplasm"/>
    <property type="evidence" value="ECO:0007669"/>
    <property type="project" value="UniProtKB-SubCell"/>
</dbReference>
<dbReference type="Gene3D" id="3.40.366.10">
    <property type="entry name" value="Malonyl-Coenzyme A Acyl Carrier Protein, domain 2"/>
    <property type="match status" value="1"/>
</dbReference>
<evidence type="ECO:0000256" key="4">
    <source>
        <dbReference type="ARBA" id="ARBA00022490"/>
    </source>
</evidence>
<dbReference type="CDD" id="cd00610">
    <property type="entry name" value="OAT_like"/>
    <property type="match status" value="1"/>
</dbReference>
<comment type="cofactor">
    <cofactor evidence="1">
        <name>pantetheine 4'-phosphate</name>
        <dbReference type="ChEBI" id="CHEBI:47942"/>
    </cofactor>
</comment>
<dbReference type="Pfam" id="PF02801">
    <property type="entry name" value="Ketoacyl-synt_C"/>
    <property type="match status" value="1"/>
</dbReference>
<dbReference type="InterPro" id="IPR029063">
    <property type="entry name" value="SAM-dependent_MTases_sf"/>
</dbReference>
<dbReference type="NCBIfam" id="TIGR01720">
    <property type="entry name" value="NRPS-para261"/>
    <property type="match status" value="1"/>
</dbReference>
<gene>
    <name evidence="15" type="ORF">ECE50_013050</name>
</gene>
<dbReference type="Gene3D" id="3.30.559.10">
    <property type="entry name" value="Chloramphenicol acetyltransferase-like domain"/>
    <property type="match status" value="5"/>
</dbReference>
<dbReference type="Pfam" id="PF08242">
    <property type="entry name" value="Methyltransf_12"/>
    <property type="match status" value="1"/>
</dbReference>
<feature type="domain" description="Carrier" evidence="13">
    <location>
        <begin position="5775"/>
        <end position="5850"/>
    </location>
</feature>
<dbReference type="Pfam" id="PF22621">
    <property type="entry name" value="CurL-like_PKS_C"/>
    <property type="match status" value="1"/>
</dbReference>
<dbReference type="FunFam" id="3.30.559.30:FF:000001">
    <property type="entry name" value="Non-ribosomal peptide synthetase"/>
    <property type="match status" value="2"/>
</dbReference>
<dbReference type="Gene3D" id="3.40.640.10">
    <property type="entry name" value="Type I PLP-dependent aspartate aminotransferase-like (Major domain)"/>
    <property type="match status" value="1"/>
</dbReference>
<dbReference type="SUPFAM" id="SSF53383">
    <property type="entry name" value="PLP-dependent transferases"/>
    <property type="match status" value="1"/>
</dbReference>
<dbReference type="GO" id="GO:0009403">
    <property type="term" value="P:toxin biosynthetic process"/>
    <property type="evidence" value="ECO:0007669"/>
    <property type="project" value="UniProtKB-ARBA"/>
</dbReference>
<dbReference type="InterPro" id="IPR015424">
    <property type="entry name" value="PyrdxlP-dep_Trfase"/>
</dbReference>
<evidence type="ECO:0000256" key="10">
    <source>
        <dbReference type="ARBA" id="ARBA00029443"/>
    </source>
</evidence>
<dbReference type="FunFam" id="1.10.1200.10:FF:000016">
    <property type="entry name" value="Non-ribosomal peptide synthase"/>
    <property type="match status" value="1"/>
</dbReference>
<dbReference type="NCBIfam" id="NF004282">
    <property type="entry name" value="PRK05691.1"/>
    <property type="match status" value="7"/>
</dbReference>
<dbReference type="GO" id="GO:0031177">
    <property type="term" value="F:phosphopantetheine binding"/>
    <property type="evidence" value="ECO:0007669"/>
    <property type="project" value="InterPro"/>
</dbReference>
<dbReference type="SMART" id="SM00825">
    <property type="entry name" value="PKS_KS"/>
    <property type="match status" value="1"/>
</dbReference>
<keyword evidence="6" id="KW-0808">Transferase</keyword>
<dbReference type="CDD" id="cd02440">
    <property type="entry name" value="AdoMet_MTases"/>
    <property type="match status" value="1"/>
</dbReference>
<dbReference type="InterPro" id="IPR036736">
    <property type="entry name" value="ACP-like_sf"/>
</dbReference>
<keyword evidence="4" id="KW-0963">Cytoplasm</keyword>
<name>A0A9Q5GTC9_9BACT</name>
<evidence type="ECO:0000256" key="5">
    <source>
        <dbReference type="ARBA" id="ARBA00022553"/>
    </source>
</evidence>
<dbReference type="GO" id="GO:0030170">
    <property type="term" value="F:pyridoxal phosphate binding"/>
    <property type="evidence" value="ECO:0007669"/>
    <property type="project" value="InterPro"/>
</dbReference>
<sequence length="7353" mass="812131">MKRSTFPQTLTAMLTAQKDNRQHGVTFISGAAKEEFLSYRQLYTDALAILAYLQHNGVQPGNEVILQVDDNKTFVQFFWGCIMGGFIPVPVAVTYQGENAQKLFRIWQLLDHPYLLTSKTVAAKLKTTGTAFEERTLFTEDALQDAETLQGKVFEAAAEDIAFLQFSSGSTGNPKGVVLQHSNVLANIIAGLATHDTVSEDRRLSWMPLTHDLGLIFFHLYPVAAGASHFLMPTDLFIRNPMLWMQKISAHRATITGSPNFGYKYYLNQFSDEKAADLDLSSLQVIINGAEPISGALCRRFMETLAPYHLPPTAMRPAYGLAESTLLVTFSPPDKPVESLFVHRDALTTGRYVTAPGMLSGEQGTAFMELVNTGVVVNGSKVRITDEKGKQLKEGGVGVIRVKGGSVTRRYYNNEAASKAVISEDGWLNTGDTGFLLHGSLYIAGRVKDIIIVNGMNVYPHDIEQTIETLDEVDTGKVVACGVPDEEESSEAIVVFVLFKLSADKFAPLARTIKRLIAAQLGLEVKHVLPVRKIEKTTSGKVKRYLFSEQYRNGAFNEAINALAAAEAAILRDAEPASSAQPQLPVRTQTEVRRWLEHWLLEHLQLTPAELGGDKTFTSYGLTSMQAVQLANALETFLGATVDNTIIYNYPTVNSLVAHVGGTAPAQQVPIQRVTGNVSEKIAIVGMGCRFPGNVNSPEAFWKLLLSGRNTVTTVPADRWEVNGWYDGATGTKGKMYTKEGSFIQDADKFDPLFFGISPREAIAMDPQQRLLLEVCQEALEHAGIRPADLRGSNSGVFIGMGADDYRELITARQDASYFEDVFTGLGTERSVAAGRIAYLFDFHGPVVQLDTACSSSLVTIHQACQSLLYDNCSLALAGGVNLLLSPEATVKLCQMQALSPTGSCKTFDDNADGYVRGEGAGIVVLKRLSDALADGDRVLAVISAAVINHDGLSNGISAPNGVAQQQLIHKALHQAGISAAEVQYIETHGTGTRLGDPVEVQALNAVYGRSRSKEQPLLLGAVKSNIGHLEAAAGIAGLMKTVLCLQHRQIPANIHFQTPNRFIPWDDMPVQVVNKLTPWQPASGIRRGAVSAFGLSGTNAHVILEEAPAVQAVCKAEPPALPLLLSARSQPALNELALRTAGLLKTPGVNLGDIAYTSATGRDHYQYRIAVEVNNPEETATWLEDYAAGKVRKNILSGDAAVAAAAPAWLFTGQGSQYYGMGRELYAHNDVFRRVIDHCDAWLKTKWDISLVTLLYDMDAAAANVLLRETRYTQPALFAIGCALAEVWKSWGLQPPMVAGHSVGEYAAAYVAGVFSLDDGLQLITARAAYMHAVTEPGGMAMVFAPEQEVRTAIASYGDALSVAAVNGPALTVISGRKAALAEVLTTLKQQGAGSRELAVSHAFHSPLMQSAAAAFEKVAAGIQLHMPVVPLVSNVTGDIAGSEITAAAYWRRHILAPVLFSKSITTIKDAGVNSLLELGAQSSLLAMAQLTLSYDDGALLPSMREGQSSWSTMIQALAALHVKGLPVNWPSFYNADSYTKVTLPSYPFQRRRYWIEEKQQPAGVQQILQVVQPSVVAETVKPVVTATDTRAAVTANIVALLSRLLKTSPEEINIHTPFLSQGADSLILASVVRKIESEYGLQFTMRLLFEKLTTVALMADYIAEHTTVAVSEAAVIAPVEKETPVVAAEACAVPAVQQYRPEPAPVAATQQVMSSPAALSVQQTQLNLITQQFQLLTQQLQLVSDQLQAGAVIHTAPVAASAPPPAAKPPRAATAGKRPSIFPKVDTSRSSQPLTPQQQAYLDAFIARYTSRTKTSKAVTRQYRPVMADIRASAGFRFLTKELVYPIVAASSRDGRITDVDGNEYIDLTMGFGVNLLGHRPEVVMQAVSAQLEKGCQLGPQTQLAGEVATKITALTGMDRVSFHNSGTEAVMAAMRIARTLSGKPKIAIFQGSYHGYFDGTLALAEDIDTDHSGVPVAPGILPNMVADVLVFDYHHPDVVEQIRAHAHELAAVLVEPVQSRRPDYQPKALLQALRAMTTEEQIILIFDEMITGFRIHPGGVQAHFGIAADMVTYGKIIGGGFPIGVVAGREWCMRAVDGGQWEFGDDSFPQAETTFLAGTFCKHPVSMAAALAVLTELEHRGPSLQQQLSARADKFVQTVSTLFKTHQVPVQVQHFGSLIYFSVTGNMDLFFYHLIEKGVYIWEGRSCFIATAHTAEDLKFVEEAFAATIADLQSGGFLPGGESSPSVRKPATAAETGRESGLTIGHEPMPAHIPLSYSQERLWFIDQLEGSVQYAVPLILRLKGPLNREALAASLHAIVERHEVLRTVIDQEDGQPFQRVLSALLWDMEVIADTALQHDPAALYDYIAAQVYAPFDLAKDSMLRAQLICLSEEEHVLALTAHHIVFDDWSARVLIEELTICYHAFAGNRQPALPPLAIQYKDYAVWQRNYLQGSLLEEKLAYWKKQLEHFTPLLLPTDFERPVVRSTRGAIAEVILDKGITEKVMQLARRHGVTLFATLLSAFKVLLSRYSGLEDISVAAALSGRTRPETEPLLGFFANTLVLRTDLSGQPTFETLLKRVTGTVLDAHEYQEVPLNKIMEAVVPERSTGDNPLLHVIFTLQQVPELLDMKLGEAKVTVEPVARPTSMADMTWKMEERADGLSIEAEYATDLFTAATIQRMLQHYAALLQQVTTNAAVQISALSLLHAAEQEEQLVSFNDTRYAYPADKSMVTLFAEKATATPDAVAVSFGEEKLTYRSLHEKSAQVAQYLIAAGVQPGEHVGLLSLRRPDMIIALWGILKSGAAYVPFHTGFPADRIEIMMEDAGISRILFTDKQLFDSIGLPEGAGVSLDGAWQYPATDPGIVISADACANVMYTSGTTGRPKGIAVSHRNIVNMVYEPGTITIQPDDKVLQWSNYAFDGSTWDIFSSLLRGAQLCMIPESAASDALELAEIMHSQQVSVCLMTTSLFNTFVDSDAHALRGLRKILFGGEKASPAHVERAFAVVGAGKLVNLYGPTETTVYATSYAIDAVKPGDTTVPIGRPVANTRTLILDRYGNIVPMGIDGELYIGGDGVAIGYLNNKALNEEKFVHLKAATGRWYRTGDLCHRQPDGNIVYTGRVDDQVKIRGYRIEPAEIERVMNQLEEITASTVMVKQRATGDKLLVGYYTPATAVIRSYEREGLYEEELLQQISESLEKPLRQILQAKLPDYMVPSVLIALRHMPLTGNGKTDRQQLGRRDDINGRQTGYVAPVTHTEQQLAAIWQRLLGMPQIGTRHSFFALGGHSLLATRVVSAVRKELGVELSVRDLFNHVTIEALAAWLEQQQHTSLLPPVTAGERPAHMPLSYSQERLWFIDQLEGSVQYHMSAAFQLRGALNPAALEYALRNAVNRHEVLRTVIVQEDGAAYQQVLDKDQWQLQHVDGVAFHGSDAALRTCIHDLTHIPFDLSKDHMLRAYLITQASEENILVLNVHHIAADGWSLSVLMNELAELYSAFTANRTPVLEAVPVQYADFAIWQRKHIAGEVLESKIAYWKQQLKALPVLKLPTDFERPSVSSTNGAMQVFYIEEGLTRRLQQLSREQDSTLYMTLLAVFKVLLYKYTGEEDIAVGSGIAGRQQSEIESLIGFFVNTLVIRNNIGQNPIFTDFLQQVRKNTLDAYEHQDVPFEKVVEAVAGERDRNRNPLFQVMFAVQNMSAIPELKLDSIALTQYQLERTTSMFDIFLSVSEKNDLIEIEAEYCTDIFTEATIRKMMQHYLTLLEAVVQQPMATVNSLDMISREETVQLLAFNNAAIAYPADKPVVALFEAQVAATPEATAVSFGEEKLTYRSLHEKSDQVAQYLIAAGVQPGEHVGLLSLRGPDMIIALWGILKSGAAYVPIHTGFPADRVQLVMEDAGMTRILYTDKQLYDNIGLPEAAGLPLHDAWHYPAAGTGISISPEAIVNIMYTSGTTGRPKGIEVNHRNIVKLVYEPGAIAVQPADKVLQWSNYAFDGSTWDIFSSLLRGAQLCLIPESAASDALELAGIIHAQQVTTCFMTTALFNTFVDSDIDALRRLRKVLFGGEKVSLTHVEKALAVLGAGKLVHVYGPTETTVYATSYEVDSIKPGDTTVPIGRPLANTRALILDRYGNIVPVGVDGELYIGGDGVTAGYLHNETLNEEKFVALKTAAGRWYRTGDLCRWQQDGNIIYTGRTDDQVKIRGYRLEPAEIERTMNQLEQITAGAVIVKQRASGEKLLVAYYIPDAAVIRSYEREGLHEDELLQLVTESLEQPLRQALQAKLPDYMVPSVLIALRQLPLTSNGKTDRKQLGRRDDINGRQTGYVAPVTHTEQQLAAIWQRLLGITQVGTQHSFFELGGHSLLATRVVSAVRKELGMELSVRDLFNHVTIARLAAWLEQQQQTLLLPLVTAGERPAHTPLSYSQERLWFIDQLEGSVQYHMSAAFHLRGILNPAALEYALRNVVNRHEVLRTVMIQEGGTAYQQVLDKDQWQLRYVDGTAFHGNDAALRTCIHDLTHIPFDLSTDHMLRAYLITQASEENILVLYLHHIASDGWSLSVLMNELAELYSAFTANRAPVLETLPVQYADFALWQRKHIAGEVLERKTAYWKQQLEGLPALKLPTDFERPSVNSTNGAMQVFHIEEGLTERLQQLSREHDSTLYMTLLAVFKVLLYKYTGQEDIAVGSGIAGRLQSEIESLIGFFVNTLVIRNNIGQNPVFTDFLQQVRKNTLDAYEHQEVPFEKVVETMVGERDTSRNPLFQVMFAVQNMPDIPQLKLGGVTLTQYQLEHTTSMFDIFLSVSEKNNRIEIEAEYCTDIFTEATIRKMMRHYVALLEAVVQQPVATVNSLGMISREETAQLLAFNDTAIAYPADKTITALFTSQAVLTPDAAALKFDATILTYAQLDTASTQLAHYLLQQGVTAGSLVPLCIGRSPELMISILAILKAGAAYVPVDPSYPADRIAFMLQDTAGALVITTTEHTALLHTALPGVPLLQADMPEVWSGQPLTQLTGAAGADAVAYVIYTSGSTGKPKGVMVSHRNVVSLVKGGDFVSLSSADVILSTGSPSFDATTFEYWGALLNGGTLVLCEEKRLLDNMLLKQEIRRHQVTKMWFTASWFNQLVDDDIDIFEGLTAVLAGGEKLSDNHVARFLAAHPGITMINGYGPTENTTFSLTHTIAAVETGKSIPVGRPLRNRQAYVLDQQLQLTPAGVPGELYTGGAGVSLGYLNQPALTAERFIDNPFLPGTKLYRTGDKARWLDDGTVAYLGRTDDQVKIRGYRIEPGEIERTINELNGVTTSCVVVKEPVSGDKRLAGYYIPDPAQVLLQEQQLYRLHVENWKELYEMAFTKPADYTPEDPEFDITGWNDSFTGGAIPADQMRSWLQDISSLILSLKPQHVLEIGCGTGLIYYQLAAHISRYIGTDFSPVSTGQLQAHISRQLRSYPDTTLQVCAAHEISIDDAESIDLVVLNSVVQYFPGAQYMTEVIAKAIRMLKGNGHIVIGDVRDLRLLPAFKRRLQLDKMQDRTVMKDFAWFSDQEVLKEEELCFSPAYFYRLQTLFPEITHVEIQWKQADYSNELSLYRYTVVLYVGIAKETAVVQWLPYQEATEQLRLQTPVIALKDMPNPRLWKEQQLAQALHDKSVIHVRDLQDRITAPDSSYTALQALLESAVAAGYSARYLLHDDPLKMNVLLERIPVNGFVKLPTVWNTTGTTHTNIPLFPDICAAIEKDMYAQLEDRLPDYMIPSEFTALQYFPLTNNGKTDRKFLADWEDVRQQDRTNYHAPTTPQEIIVAEIWQRLLGVERIGTEDNFFELGGHSLLATRVVSAIRKKLEVELTVRDFFVYPTISTLVAYLQGLQEGVVLPAVTAAVRPARIPLSFGQERLWFIDRLQGSVHYHMQVTLRLRGELDKAALEAALQMIIHRHEALRTVIRVNEATGEGYQHILDIGAWHLQYVHNQAFSHNEEVLRTTINTLMAQPFDLSADYMLRAHLVPVHATEHILLATIHHISSDGWSLANFIRELVTLYHDYTTHQPLRLMPLPLQYADYAIWQRTYLSGEVQRRQLAYWKTQLQGAPQLLLPADFERPAVQSTNGAATVFNVDAALAAQLQQFSRQQGVTLFMTLLAAFKVLLYRYSGQEDISVGSGVAGRTQEETEDMIGFFVNTLVMRSQLHQDQTFTDFLQQVKATTLNAYANQDAPFESVVEAVADKRDISMNPLFQVVFLLQNAPKTPMLKLGDITLEETSFGHTTSLFDMSFFVTEHEDGLRLDVEYCTDLFKETTIQRLLNCYHHLLQAVVQTPQEKITGLRMMDEASQQQLLTDFGAIHRDYSAYADKTVIDQFTAQVAAYPQATALIYGEVQLTYQQLDEQSGRLADYLAAAGITAEMLVPVCLERSPEMIIAILGILKAGGAYVPVDMEYPAERMAYIFDDTAAKLIISSADSLKLLPLQEMHKVVDIHEALKAGAPPRKHVLSAQQLAYLIYTSGSTGTPKGVMIAHESVVNLTLAMKEALRLEPGMKTLQFASIGFDAACYEIFNTLLSGGCLVLADKEQLLSGATLEALINRHGISVAVLPPSYLQAMKDTLGSLTTIVSAGEALNSSLAAHIQSRGIRLINAYGPTESTVCASLTDTPLLPDNSVSIGRPVANVPLYVLGPGNSLSPVGAVGELCIGGIQVARGYLNRITLTDERFVKDPFSANGRLYKTGDLVRWLPDGNLIYLGRRDEQVKIRGHRIELGEIENVISNLQLVNGCCVVMKKQEYNNRLICYYVPDEAGADMRQQLRTALQQQLPDYMVPADFIALPELPLTSSGKADRKLLSARVEEVSLKDITFQAPSTVTERHLAAIWQELLGVSQVSVNDNFFELGGDSIITIQVVNRAKHYGYILQPRELFMHQTIAELAALLQHSQAQQINGEQGYLSGSSGLLPVQQWYLEDESNVSDHFIQSVPFELHKAISQEMLTTAIEHIVSFHDSLRFAYSQENGQWRQWYGDDKGTVVVVDLRNTPADDLHAAITAWENKYRHSLDMRAGKLLCAVLFLTPASVRANRLLIVIHHLGVDVVSWRILLEDLGHIFQHLQDGKSIPLTAKSSSYREWYNALNRYAKSDRLLAQRPYWLNMAAQYLPLKTDKSYDGLVRISEMTAHRVILDAGYTRQLLLEVSPAYRTDVKDLLLTAFALTMTEWTGNTAVAVGFEKHGREDIDTTIDTSHTTGWFTTLSPVLLETAATREPGALLQQIREQMKAVPDKGLGFGVLKYMTKEPGLQGKDPWDVIFNYHGQIDNVSNQKWISLTDTQGELRMIGEYTMRFRIFVDSVVTDNELVIDWLYSTLHYDAATMKTLGAAYIRYLQSLISHCMARVREEQLSAV</sequence>
<feature type="domain" description="Carrier" evidence="13">
    <location>
        <begin position="3253"/>
        <end position="3328"/>
    </location>
</feature>
<dbReference type="Gene3D" id="3.40.50.980">
    <property type="match status" value="8"/>
</dbReference>
<dbReference type="SMART" id="SM00827">
    <property type="entry name" value="PKS_AT"/>
    <property type="match status" value="1"/>
</dbReference>
<comment type="caution">
    <text evidence="15">The sequence shown here is derived from an EMBL/GenBank/DDBJ whole genome shotgun (WGS) entry which is preliminary data.</text>
</comment>
<evidence type="ECO:0000313" key="16">
    <source>
        <dbReference type="Proteomes" id="UP000281028"/>
    </source>
</evidence>
<dbReference type="SUPFAM" id="SSF56801">
    <property type="entry name" value="Acetyl-CoA synthetase-like"/>
    <property type="match status" value="5"/>
</dbReference>
<dbReference type="InterPro" id="IPR010071">
    <property type="entry name" value="AA_adenyl_dom"/>
</dbReference>
<dbReference type="NCBIfam" id="NF003417">
    <property type="entry name" value="PRK04813.1"/>
    <property type="match status" value="7"/>
</dbReference>
<dbReference type="PROSITE" id="PS52004">
    <property type="entry name" value="KS3_2"/>
    <property type="match status" value="1"/>
</dbReference>
<comment type="similarity">
    <text evidence="10">In the C-terminal section; belongs to the NRP synthetase family.</text>
</comment>
<dbReference type="Gene3D" id="3.40.50.12780">
    <property type="entry name" value="N-terminal domain of ligase-like"/>
    <property type="match status" value="1"/>
</dbReference>
<dbReference type="InterPro" id="IPR015422">
    <property type="entry name" value="PyrdxlP-dep_Trfase_small"/>
</dbReference>
<keyword evidence="3" id="KW-0596">Phosphopantetheine</keyword>
<comment type="function">
    <text evidence="11">Involved in production of the polyketide antibiotic thailandamide.</text>
</comment>
<dbReference type="InterPro" id="IPR000873">
    <property type="entry name" value="AMP-dep_synth/lig_dom"/>
</dbReference>
<keyword evidence="5" id="KW-0597">Phosphoprotein</keyword>
<feature type="domain" description="Carrier" evidence="13">
    <location>
        <begin position="6823"/>
        <end position="6897"/>
    </location>
</feature>
<dbReference type="Pfam" id="PF13193">
    <property type="entry name" value="AMP-binding_C"/>
    <property type="match status" value="1"/>
</dbReference>
<accession>A0A9Q5GTC9</accession>
<dbReference type="SMART" id="SM00823">
    <property type="entry name" value="PKS_PP"/>
    <property type="match status" value="6"/>
</dbReference>
<dbReference type="Gene3D" id="1.10.1200.10">
    <property type="entry name" value="ACP-like"/>
    <property type="match status" value="6"/>
</dbReference>
<feature type="domain" description="Carrier" evidence="13">
    <location>
        <begin position="4321"/>
        <end position="4396"/>
    </location>
</feature>
<dbReference type="GO" id="GO:0008483">
    <property type="term" value="F:transaminase activity"/>
    <property type="evidence" value="ECO:0007669"/>
    <property type="project" value="InterPro"/>
</dbReference>
<dbReference type="SUPFAM" id="SSF52777">
    <property type="entry name" value="CoA-dependent acyltransferases"/>
    <property type="match status" value="10"/>
</dbReference>
<dbReference type="InterPro" id="IPR006162">
    <property type="entry name" value="Ppantetheine_attach_site"/>
</dbReference>
<dbReference type="Proteomes" id="UP000281028">
    <property type="component" value="Unassembled WGS sequence"/>
</dbReference>
<dbReference type="InterPro" id="IPR014030">
    <property type="entry name" value="Ketoacyl_synth_N"/>
</dbReference>
<dbReference type="EMBL" id="RIAR02000001">
    <property type="protein sequence ID" value="NSL87769.1"/>
    <property type="molecule type" value="Genomic_DNA"/>
</dbReference>
<dbReference type="PROSITE" id="PS00012">
    <property type="entry name" value="PHOSPHOPANTETHEINE"/>
    <property type="match status" value="4"/>
</dbReference>
<reference evidence="15" key="1">
    <citation type="submission" date="2020-05" db="EMBL/GenBank/DDBJ databases">
        <title>Chitinophaga laudate sp. nov., isolated from a tropical peat swamp.</title>
        <authorList>
            <person name="Goh C.B.S."/>
            <person name="Lee M.S."/>
            <person name="Parimannan S."/>
            <person name="Pasbakhsh P."/>
            <person name="Yule C.M."/>
            <person name="Rajandas H."/>
            <person name="Loke S."/>
            <person name="Croft L."/>
            <person name="Tan J.B.L."/>
        </authorList>
    </citation>
    <scope>NUCLEOTIDE SEQUENCE</scope>
    <source>
        <strain evidence="15">Mgbs1</strain>
    </source>
</reference>
<dbReference type="GO" id="GO:0043041">
    <property type="term" value="P:amino acid activation for nonribosomal peptide biosynthetic process"/>
    <property type="evidence" value="ECO:0007669"/>
    <property type="project" value="TreeGrafter"/>
</dbReference>
<dbReference type="OrthoDB" id="9778690at2"/>
<dbReference type="SUPFAM" id="SSF52151">
    <property type="entry name" value="FabD/lysophospholipase-like"/>
    <property type="match status" value="1"/>
</dbReference>
<dbReference type="InterPro" id="IPR010060">
    <property type="entry name" value="NRPS_synth"/>
</dbReference>
<dbReference type="InterPro" id="IPR014031">
    <property type="entry name" value="Ketoacyl_synth_C"/>
</dbReference>
<dbReference type="InterPro" id="IPR023213">
    <property type="entry name" value="CAT-like_dom_sf"/>
</dbReference>
<feature type="domain" description="Ketosynthase family 3 (KS3)" evidence="14">
    <location>
        <begin position="679"/>
        <end position="1107"/>
    </location>
</feature>
<dbReference type="SUPFAM" id="SSF53901">
    <property type="entry name" value="Thiolase-like"/>
    <property type="match status" value="1"/>
</dbReference>
<dbReference type="SUPFAM" id="SSF53335">
    <property type="entry name" value="S-adenosyl-L-methionine-dependent methyltransferases"/>
    <property type="match status" value="1"/>
</dbReference>
<dbReference type="GO" id="GO:0004315">
    <property type="term" value="F:3-oxoacyl-[acyl-carrier-protein] synthase activity"/>
    <property type="evidence" value="ECO:0007669"/>
    <property type="project" value="InterPro"/>
</dbReference>
<dbReference type="InterPro" id="IPR014043">
    <property type="entry name" value="Acyl_transferase_dom"/>
</dbReference>
<evidence type="ECO:0000259" key="13">
    <source>
        <dbReference type="PROSITE" id="PS50075"/>
    </source>
</evidence>
<dbReference type="InterPro" id="IPR042099">
    <property type="entry name" value="ANL_N_sf"/>
</dbReference>
<dbReference type="SMART" id="SM01294">
    <property type="entry name" value="PKS_PP_betabranch"/>
    <property type="match status" value="1"/>
</dbReference>
<dbReference type="Pfam" id="PF00668">
    <property type="entry name" value="Condensation"/>
    <property type="match status" value="5"/>
</dbReference>
<dbReference type="CDD" id="cd05930">
    <property type="entry name" value="A_NRPS"/>
    <property type="match status" value="1"/>
</dbReference>
<dbReference type="Pfam" id="PF00501">
    <property type="entry name" value="AMP-binding"/>
    <property type="match status" value="5"/>
</dbReference>
<dbReference type="SUPFAM" id="SSF47336">
    <property type="entry name" value="ACP-like"/>
    <property type="match status" value="6"/>
</dbReference>
<evidence type="ECO:0000256" key="11">
    <source>
        <dbReference type="ARBA" id="ARBA00054155"/>
    </source>
</evidence>
<evidence type="ECO:0000256" key="7">
    <source>
        <dbReference type="ARBA" id="ARBA00022737"/>
    </source>
</evidence>
<dbReference type="InterPro" id="IPR001227">
    <property type="entry name" value="Ac_transferase_dom_sf"/>
</dbReference>
<evidence type="ECO:0000256" key="1">
    <source>
        <dbReference type="ARBA" id="ARBA00001957"/>
    </source>
</evidence>
<dbReference type="PANTHER" id="PTHR45527">
    <property type="entry name" value="NONRIBOSOMAL PEPTIDE SYNTHETASE"/>
    <property type="match status" value="1"/>
</dbReference>
<dbReference type="PROSITE" id="PS50075">
    <property type="entry name" value="CARRIER"/>
    <property type="match status" value="6"/>
</dbReference>
<evidence type="ECO:0000256" key="9">
    <source>
        <dbReference type="ARBA" id="ARBA00023054"/>
    </source>
</evidence>
<evidence type="ECO:0000256" key="2">
    <source>
        <dbReference type="ARBA" id="ARBA00004496"/>
    </source>
</evidence>
<dbReference type="Pfam" id="PF00698">
    <property type="entry name" value="Acyl_transf_1"/>
    <property type="match status" value="1"/>
</dbReference>
<feature type="domain" description="Carrier" evidence="13">
    <location>
        <begin position="1590"/>
        <end position="1668"/>
    </location>
</feature>
<dbReference type="Gene3D" id="3.30.70.3290">
    <property type="match status" value="1"/>
</dbReference>
<dbReference type="Gene3D" id="3.40.50.150">
    <property type="entry name" value="Vaccinia Virus protein VP39"/>
    <property type="match status" value="1"/>
</dbReference>
<dbReference type="CDD" id="cd00833">
    <property type="entry name" value="PKS"/>
    <property type="match status" value="1"/>
</dbReference>
<dbReference type="Pfam" id="PF00109">
    <property type="entry name" value="ketoacyl-synt"/>
    <property type="match status" value="1"/>
</dbReference>
<dbReference type="Gene3D" id="3.30.559.30">
    <property type="entry name" value="Nonribosomal peptide synthetase, condensation domain"/>
    <property type="match status" value="5"/>
</dbReference>
<feature type="region of interest" description="Disordered" evidence="12">
    <location>
        <begin position="1761"/>
        <end position="1797"/>
    </location>
</feature>
<dbReference type="Pfam" id="PF00202">
    <property type="entry name" value="Aminotran_3"/>
    <property type="match status" value="1"/>
</dbReference>
<dbReference type="InterPro" id="IPR020841">
    <property type="entry name" value="PKS_Beta-ketoAc_synthase_dom"/>
</dbReference>
<keyword evidence="7" id="KW-0677">Repeat</keyword>
<dbReference type="InterPro" id="IPR015421">
    <property type="entry name" value="PyrdxlP-dep_Trfase_major"/>
</dbReference>
<dbReference type="FunFam" id="3.40.47.10:FF:000019">
    <property type="entry name" value="Polyketide synthase type I"/>
    <property type="match status" value="1"/>
</dbReference>
<dbReference type="InterPro" id="IPR020806">
    <property type="entry name" value="PKS_PP-bd"/>
</dbReference>
<dbReference type="PANTHER" id="PTHR45527:SF1">
    <property type="entry name" value="FATTY ACID SYNTHASE"/>
    <property type="match status" value="1"/>
</dbReference>
<dbReference type="Gene3D" id="3.90.1150.10">
    <property type="entry name" value="Aspartate Aminotransferase, domain 1"/>
    <property type="match status" value="1"/>
</dbReference>
<keyword evidence="8" id="KW-0663">Pyridoxal phosphate</keyword>
<organism evidence="15 16">
    <name type="scientific">Chitinophaga solisilvae</name>
    <dbReference type="NCBI Taxonomy" id="1233460"/>
    <lineage>
        <taxon>Bacteria</taxon>
        <taxon>Pseudomonadati</taxon>
        <taxon>Bacteroidota</taxon>
        <taxon>Chitinophagia</taxon>
        <taxon>Chitinophagales</taxon>
        <taxon>Chitinophagaceae</taxon>
        <taxon>Chitinophaga</taxon>
    </lineage>
</organism>
<dbReference type="FunFam" id="1.10.1200.10:FF:000005">
    <property type="entry name" value="Nonribosomal peptide synthetase 1"/>
    <property type="match status" value="3"/>
</dbReference>
<dbReference type="Gene3D" id="3.40.47.10">
    <property type="match status" value="1"/>
</dbReference>
<dbReference type="FunFam" id="3.40.50.980:FF:000001">
    <property type="entry name" value="Non-ribosomal peptide synthetase"/>
    <property type="match status" value="2"/>
</dbReference>
<dbReference type="FunFam" id="3.30.300.30:FF:000015">
    <property type="entry name" value="Nonribosomal peptide synthase SidD"/>
    <property type="match status" value="3"/>
</dbReference>
<dbReference type="GO" id="GO:0006633">
    <property type="term" value="P:fatty acid biosynthetic process"/>
    <property type="evidence" value="ECO:0007669"/>
    <property type="project" value="InterPro"/>
</dbReference>
<dbReference type="FunFam" id="2.30.38.10:FF:000001">
    <property type="entry name" value="Non-ribosomal peptide synthetase PvdI"/>
    <property type="match status" value="1"/>
</dbReference>
<evidence type="ECO:0000256" key="8">
    <source>
        <dbReference type="ARBA" id="ARBA00022898"/>
    </source>
</evidence>
<evidence type="ECO:0000256" key="12">
    <source>
        <dbReference type="SAM" id="MobiDB-lite"/>
    </source>
</evidence>
<evidence type="ECO:0000256" key="3">
    <source>
        <dbReference type="ARBA" id="ARBA00022450"/>
    </source>
</evidence>
<feature type="region of interest" description="Disordered" evidence="12">
    <location>
        <begin position="2242"/>
        <end position="2264"/>
    </location>
</feature>
<dbReference type="CDD" id="cd12117">
    <property type="entry name" value="A_NRPS_Srf_like"/>
    <property type="match status" value="3"/>
</dbReference>
<dbReference type="InterPro" id="IPR005814">
    <property type="entry name" value="Aminotrans_3"/>
</dbReference>
<evidence type="ECO:0000313" key="15">
    <source>
        <dbReference type="EMBL" id="NSL87769.1"/>
    </source>
</evidence>
<dbReference type="PROSITE" id="PS00455">
    <property type="entry name" value="AMP_BINDING"/>
    <property type="match status" value="5"/>
</dbReference>
<dbReference type="InterPro" id="IPR020845">
    <property type="entry name" value="AMP-binding_CS"/>
</dbReference>
<dbReference type="InterPro" id="IPR016035">
    <property type="entry name" value="Acyl_Trfase/lysoPLipase"/>
</dbReference>
<dbReference type="InterPro" id="IPR016039">
    <property type="entry name" value="Thiolase-like"/>
</dbReference>
<proteinExistence type="inferred from homology"/>